<gene>
    <name evidence="2" type="ORF">IED13_16175</name>
</gene>
<dbReference type="PANTHER" id="PTHR45947:SF13">
    <property type="entry name" value="TRANSFERASE"/>
    <property type="match status" value="1"/>
</dbReference>
<reference evidence="2" key="1">
    <citation type="submission" date="2020-09" db="EMBL/GenBank/DDBJ databases">
        <title>Bosea spartocytisi sp. nov. a root nodule endophyte of Spartocytisus supranubius in the high mountain ecosystem fo the Teide National Park (Canary Islands, Spain).</title>
        <authorList>
            <person name="Pulido-Suarez L."/>
            <person name="Peix A."/>
            <person name="Igual J.M."/>
            <person name="Socas-Perez N."/>
            <person name="Velazquez E."/>
            <person name="Flores-Felix J.D."/>
            <person name="Leon-Barrios M."/>
        </authorList>
    </citation>
    <scope>NUCLEOTIDE SEQUENCE</scope>
    <source>
        <strain evidence="2">SSUT16</strain>
    </source>
</reference>
<feature type="domain" description="Glycosyltransferase subfamily 4-like N-terminal" evidence="1">
    <location>
        <begin position="17"/>
        <end position="214"/>
    </location>
</feature>
<dbReference type="GO" id="GO:0016757">
    <property type="term" value="F:glycosyltransferase activity"/>
    <property type="evidence" value="ECO:0007669"/>
    <property type="project" value="TreeGrafter"/>
</dbReference>
<organism evidence="2 3">
    <name type="scientific">Bosea spartocytisi</name>
    <dbReference type="NCBI Taxonomy" id="2773451"/>
    <lineage>
        <taxon>Bacteria</taxon>
        <taxon>Pseudomonadati</taxon>
        <taxon>Pseudomonadota</taxon>
        <taxon>Alphaproteobacteria</taxon>
        <taxon>Hyphomicrobiales</taxon>
        <taxon>Boseaceae</taxon>
        <taxon>Bosea</taxon>
    </lineage>
</organism>
<proteinExistence type="predicted"/>
<dbReference type="CDD" id="cd03823">
    <property type="entry name" value="GT4_ExpE7-like"/>
    <property type="match status" value="1"/>
</dbReference>
<accession>A0A927E9J4</accession>
<evidence type="ECO:0000313" key="3">
    <source>
        <dbReference type="Proteomes" id="UP000619295"/>
    </source>
</evidence>
<dbReference type="EMBL" id="JACXWY010000009">
    <property type="protein sequence ID" value="MBD3847248.1"/>
    <property type="molecule type" value="Genomic_DNA"/>
</dbReference>
<dbReference type="Pfam" id="PF13692">
    <property type="entry name" value="Glyco_trans_1_4"/>
    <property type="match status" value="1"/>
</dbReference>
<dbReference type="PANTHER" id="PTHR45947">
    <property type="entry name" value="SULFOQUINOVOSYL TRANSFERASE SQD2"/>
    <property type="match status" value="1"/>
</dbReference>
<dbReference type="Gene3D" id="3.40.50.2000">
    <property type="entry name" value="Glycogen Phosphorylase B"/>
    <property type="match status" value="2"/>
</dbReference>
<comment type="caution">
    <text evidence="2">The sequence shown here is derived from an EMBL/GenBank/DDBJ whole genome shotgun (WGS) entry which is preliminary data.</text>
</comment>
<protein>
    <submittedName>
        <fullName evidence="2">Glycosyltransferase family 4 protein</fullName>
    </submittedName>
</protein>
<dbReference type="Proteomes" id="UP000619295">
    <property type="component" value="Unassembled WGS sequence"/>
</dbReference>
<name>A0A927E9J4_9HYPH</name>
<keyword evidence="3" id="KW-1185">Reference proteome</keyword>
<dbReference type="InterPro" id="IPR050194">
    <property type="entry name" value="Glycosyltransferase_grp1"/>
</dbReference>
<dbReference type="SUPFAM" id="SSF53756">
    <property type="entry name" value="UDP-Glycosyltransferase/glycogen phosphorylase"/>
    <property type="match status" value="1"/>
</dbReference>
<sequence length="415" mass="45699">MSRRILVVAHNHPALHPGGTEIFAHDLAGAYREQGCEVLFLGATNTIHREPHPGTALQSVGEDVVLWSAHYDRFHMSQIDHYGTLQDLGTLLSEFHPDVIHVHHLALIGAEFLTLARRLLPGAAIVMTLHDYYPICHHDGLMVRPGDRQRCAGASPAGCHGCFPEIGADRFLLRERFIKTHLAAVDHFVAPSRFLRQRYIEWGLPGDRIEVFANARPAQEPVPHRRATGRRASFGYFGNLNPWKGVLPLLQAARILQASGESGFSLRIHGGAPFQSEAFTSALDAALAGTEGVVTHCGAYARDEVPALMAEIDWVVMPSIWWENAPLVIQEAFQHRRPLIVSDIGGMAEMVRDEIDGLHVRPGDPAALARTMRRAMEEAGLWQRLVHGIAEQPSLAACAARHLALFDSLKLAEAA</sequence>
<dbReference type="AlphaFoldDB" id="A0A927E9J4"/>
<dbReference type="InterPro" id="IPR028098">
    <property type="entry name" value="Glyco_trans_4-like_N"/>
</dbReference>
<dbReference type="Pfam" id="PF13439">
    <property type="entry name" value="Glyco_transf_4"/>
    <property type="match status" value="1"/>
</dbReference>
<evidence type="ECO:0000259" key="1">
    <source>
        <dbReference type="Pfam" id="PF13439"/>
    </source>
</evidence>
<dbReference type="RefSeq" id="WP_191124768.1">
    <property type="nucleotide sequence ID" value="NZ_JACXWY010000009.1"/>
</dbReference>
<evidence type="ECO:0000313" key="2">
    <source>
        <dbReference type="EMBL" id="MBD3847248.1"/>
    </source>
</evidence>